<keyword evidence="5" id="KW-0720">Serine protease</keyword>
<dbReference type="InterPro" id="IPR018114">
    <property type="entry name" value="TRYPSIN_HIS"/>
</dbReference>
<feature type="domain" description="Peptidase S1" evidence="10">
    <location>
        <begin position="228"/>
        <end position="380"/>
    </location>
</feature>
<dbReference type="GO" id="GO:0004252">
    <property type="term" value="F:serine-type endopeptidase activity"/>
    <property type="evidence" value="ECO:0007669"/>
    <property type="project" value="InterPro"/>
</dbReference>
<dbReference type="InterPro" id="IPR004236">
    <property type="entry name" value="Pept_S1_alpha_lytic"/>
</dbReference>
<dbReference type="Pfam" id="PF02983">
    <property type="entry name" value="Pro_Al_protease"/>
    <property type="match status" value="1"/>
</dbReference>
<dbReference type="CDD" id="cd21112">
    <property type="entry name" value="alphaLP-like"/>
    <property type="match status" value="1"/>
</dbReference>
<feature type="domain" description="Peptidase S1A alpha-lytic prodomain" evidence="11">
    <location>
        <begin position="130"/>
        <end position="184"/>
    </location>
</feature>
<sequence>MSRRHVIAPGCVLAITALTLTLAVAPAAATRPAAQTSETPAAGSVRKPPPGMVQALQRDLRLNRVQAETRLLNEARLTPIEASLRRRIGDRFAGAWFAGNLAQVLVVATTDPADPSLITALDARPLVVGRSLLDLEAVKAKVDAALAHDRAARVRYIDVRTNKVVILSAKATETIAILNAADVDPAAVQVVTSDEQPRPLYDLIAGDRYYVGATTRCSVGFSVTKGAQNGFVSAGHCGKPGSATVGFNRRPQGIVKDSAFPGDDFSWVAVNNDWTPQPLVGNGTGGTMSVSGRRSAVEGSSVCRFGSISGWHCGTIQQRDTSVTYPQGVVDHLTRTTVCAEPGDSGGPFISIEQAQGITSGGSGNCTSGGFTYFQPISEILTAYGLTLTTVKIAALGPGSCTSYPRLSTGTLNSRQSVYWPHDHGFVTTATGTYSACLPNNPGRDYDLYLEKWNGKAWSTVAASESPSSYEQIDYFGTPGRYRYRVYAESGSGPYALGHDEP</sequence>
<evidence type="ECO:0000256" key="9">
    <source>
        <dbReference type="SAM" id="SignalP"/>
    </source>
</evidence>
<dbReference type="RefSeq" id="WP_093888634.1">
    <property type="nucleotide sequence ID" value="NZ_FOQY01000013.1"/>
</dbReference>
<dbReference type="EMBL" id="FOQY01000013">
    <property type="protein sequence ID" value="SFJ88469.1"/>
    <property type="molecule type" value="Genomic_DNA"/>
</dbReference>
<keyword evidence="6" id="KW-0865">Zymogen</keyword>
<gene>
    <name evidence="12" type="ORF">SAMN05216275_113164</name>
</gene>
<dbReference type="InterPro" id="IPR043504">
    <property type="entry name" value="Peptidase_S1_PA_chymotrypsin"/>
</dbReference>
<dbReference type="Gene3D" id="2.60.120.380">
    <property type="match status" value="1"/>
</dbReference>
<dbReference type="InterPro" id="IPR001254">
    <property type="entry name" value="Trypsin_dom"/>
</dbReference>
<keyword evidence="3 9" id="KW-0732">Signal</keyword>
<evidence type="ECO:0000313" key="13">
    <source>
        <dbReference type="Proteomes" id="UP000199111"/>
    </source>
</evidence>
<dbReference type="InterPro" id="IPR001316">
    <property type="entry name" value="Pept_S1A_streptogrisin"/>
</dbReference>
<evidence type="ECO:0000256" key="7">
    <source>
        <dbReference type="ARBA" id="ARBA00023157"/>
    </source>
</evidence>
<dbReference type="Gene3D" id="3.30.300.50">
    <property type="match status" value="1"/>
</dbReference>
<dbReference type="InterPro" id="IPR035070">
    <property type="entry name" value="Streptogrisin_prodomain"/>
</dbReference>
<dbReference type="GO" id="GO:0005576">
    <property type="term" value="C:extracellular region"/>
    <property type="evidence" value="ECO:0007669"/>
    <property type="project" value="InterPro"/>
</dbReference>
<evidence type="ECO:0000256" key="8">
    <source>
        <dbReference type="SAM" id="MobiDB-lite"/>
    </source>
</evidence>
<dbReference type="InterPro" id="IPR033116">
    <property type="entry name" value="TRYPSIN_SER"/>
</dbReference>
<name>A0A1I3V0J2_9ACTN</name>
<proteinExistence type="inferred from homology"/>
<dbReference type="SUPFAM" id="SSF50494">
    <property type="entry name" value="Trypsin-like serine proteases"/>
    <property type="match status" value="1"/>
</dbReference>
<dbReference type="InterPro" id="IPR009003">
    <property type="entry name" value="Peptidase_S1_PA"/>
</dbReference>
<evidence type="ECO:0000256" key="3">
    <source>
        <dbReference type="ARBA" id="ARBA00022729"/>
    </source>
</evidence>
<feature type="signal peptide" evidence="9">
    <location>
        <begin position="1"/>
        <end position="29"/>
    </location>
</feature>
<dbReference type="AlphaFoldDB" id="A0A1I3V0J2"/>
<keyword evidence="2 12" id="KW-0645">Protease</keyword>
<dbReference type="Gene3D" id="2.40.10.10">
    <property type="entry name" value="Trypsin-like serine proteases"/>
    <property type="match status" value="2"/>
</dbReference>
<dbReference type="Pfam" id="PF00089">
    <property type="entry name" value="Trypsin"/>
    <property type="match status" value="1"/>
</dbReference>
<keyword evidence="7" id="KW-1015">Disulfide bond</keyword>
<organism evidence="12 13">
    <name type="scientific">Streptosporangium canum</name>
    <dbReference type="NCBI Taxonomy" id="324952"/>
    <lineage>
        <taxon>Bacteria</taxon>
        <taxon>Bacillati</taxon>
        <taxon>Actinomycetota</taxon>
        <taxon>Actinomycetes</taxon>
        <taxon>Streptosporangiales</taxon>
        <taxon>Streptosporangiaceae</taxon>
        <taxon>Streptosporangium</taxon>
    </lineage>
</organism>
<feature type="chain" id="PRO_5039112214" evidence="9">
    <location>
        <begin position="30"/>
        <end position="502"/>
    </location>
</feature>
<dbReference type="PROSITE" id="PS00134">
    <property type="entry name" value="TRYPSIN_HIS"/>
    <property type="match status" value="1"/>
</dbReference>
<feature type="region of interest" description="Disordered" evidence="8">
    <location>
        <begin position="30"/>
        <end position="49"/>
    </location>
</feature>
<evidence type="ECO:0000256" key="2">
    <source>
        <dbReference type="ARBA" id="ARBA00022670"/>
    </source>
</evidence>
<evidence type="ECO:0000256" key="1">
    <source>
        <dbReference type="ARBA" id="ARBA00007664"/>
    </source>
</evidence>
<dbReference type="GO" id="GO:0006508">
    <property type="term" value="P:proteolysis"/>
    <property type="evidence" value="ECO:0007669"/>
    <property type="project" value="UniProtKB-KW"/>
</dbReference>
<evidence type="ECO:0000256" key="6">
    <source>
        <dbReference type="ARBA" id="ARBA00023145"/>
    </source>
</evidence>
<keyword evidence="4" id="KW-0378">Hydrolase</keyword>
<evidence type="ECO:0000256" key="5">
    <source>
        <dbReference type="ARBA" id="ARBA00022825"/>
    </source>
</evidence>
<keyword evidence="13" id="KW-1185">Reference proteome</keyword>
<accession>A0A1I3V0J2</accession>
<comment type="similarity">
    <text evidence="1">Belongs to the peptidase S1 family.</text>
</comment>
<evidence type="ECO:0000259" key="10">
    <source>
        <dbReference type="Pfam" id="PF00089"/>
    </source>
</evidence>
<dbReference type="GeneID" id="96299885"/>
<dbReference type="PRINTS" id="PR00861">
    <property type="entry name" value="ALYTICPTASE"/>
</dbReference>
<evidence type="ECO:0000313" key="12">
    <source>
        <dbReference type="EMBL" id="SFJ88469.1"/>
    </source>
</evidence>
<evidence type="ECO:0000259" key="11">
    <source>
        <dbReference type="Pfam" id="PF02983"/>
    </source>
</evidence>
<protein>
    <submittedName>
        <fullName evidence="12">Alpha-lytic protease prodomain-containing protein</fullName>
    </submittedName>
</protein>
<evidence type="ECO:0000256" key="4">
    <source>
        <dbReference type="ARBA" id="ARBA00022801"/>
    </source>
</evidence>
<dbReference type="PROSITE" id="PS00135">
    <property type="entry name" value="TRYPSIN_SER"/>
    <property type="match status" value="1"/>
</dbReference>
<reference evidence="13" key="1">
    <citation type="submission" date="2016-10" db="EMBL/GenBank/DDBJ databases">
        <authorList>
            <person name="Varghese N."/>
            <person name="Submissions S."/>
        </authorList>
    </citation>
    <scope>NUCLEOTIDE SEQUENCE [LARGE SCALE GENOMIC DNA]</scope>
    <source>
        <strain evidence="13">CGMCC 4.2126</strain>
    </source>
</reference>
<dbReference type="Proteomes" id="UP000199111">
    <property type="component" value="Unassembled WGS sequence"/>
</dbReference>